<dbReference type="EMBL" id="CM000850">
    <property type="protein sequence ID" value="KRH04541.1"/>
    <property type="molecule type" value="Genomic_DNA"/>
</dbReference>
<evidence type="ECO:0000313" key="3">
    <source>
        <dbReference type="Proteomes" id="UP000008827"/>
    </source>
</evidence>
<reference evidence="1" key="3">
    <citation type="submission" date="2018-07" db="EMBL/GenBank/DDBJ databases">
        <title>WGS assembly of Glycine max.</title>
        <authorList>
            <person name="Schmutz J."/>
            <person name="Cannon S."/>
            <person name="Schlueter J."/>
            <person name="Ma J."/>
            <person name="Mitros T."/>
            <person name="Nelson W."/>
            <person name="Hyten D."/>
            <person name="Song Q."/>
            <person name="Thelen J."/>
            <person name="Cheng J."/>
            <person name="Xu D."/>
            <person name="Hellsten U."/>
            <person name="May G."/>
            <person name="Yu Y."/>
            <person name="Sakurai T."/>
            <person name="Umezawa T."/>
            <person name="Bhattacharyya M."/>
            <person name="Sandhu D."/>
            <person name="Valliyodan B."/>
            <person name="Lindquist E."/>
            <person name="Peto M."/>
            <person name="Grant D."/>
            <person name="Shu S."/>
            <person name="Goodstein D."/>
            <person name="Barry K."/>
            <person name="Futrell-Griggs M."/>
            <person name="Abernathy B."/>
            <person name="Du J."/>
            <person name="Tian Z."/>
            <person name="Zhu L."/>
            <person name="Gill N."/>
            <person name="Joshi T."/>
            <person name="Libault M."/>
            <person name="Sethuraman A."/>
            <person name="Zhang X."/>
            <person name="Shinozaki K."/>
            <person name="Nguyen H."/>
            <person name="Wing R."/>
            <person name="Cregan P."/>
            <person name="Specht J."/>
            <person name="Grimwood J."/>
            <person name="Rokhsar D."/>
            <person name="Stacey G."/>
            <person name="Shoemaker R."/>
            <person name="Jackson S."/>
        </authorList>
    </citation>
    <scope>NUCLEOTIDE SEQUENCE</scope>
    <source>
        <tissue evidence="1">Callus</tissue>
    </source>
</reference>
<proteinExistence type="predicted"/>
<keyword evidence="3" id="KW-1185">Reference proteome</keyword>
<evidence type="ECO:0000313" key="2">
    <source>
        <dbReference type="EnsemblPlants" id="KRH04541"/>
    </source>
</evidence>
<dbReference type="Gramene" id="KRH04541">
    <property type="protein sequence ID" value="KRH04541"/>
    <property type="gene ID" value="GLYMA_17G168500"/>
</dbReference>
<dbReference type="EnsemblPlants" id="KRH04541">
    <property type="protein sequence ID" value="KRH04541"/>
    <property type="gene ID" value="GLYMA_17G168500"/>
</dbReference>
<dbReference type="Proteomes" id="UP000008827">
    <property type="component" value="Chromosome 17"/>
</dbReference>
<name>A0A0R0FDX7_SOYBN</name>
<dbReference type="InParanoid" id="A0A0R0FDX7"/>
<reference evidence="2" key="2">
    <citation type="submission" date="2018-02" db="UniProtKB">
        <authorList>
            <consortium name="EnsemblPlants"/>
        </authorList>
    </citation>
    <scope>IDENTIFICATION</scope>
    <source>
        <strain evidence="2">Williams 82</strain>
    </source>
</reference>
<accession>A0A0R0FDX7</accession>
<gene>
    <name evidence="1" type="ORF">GLYMA_17G168500</name>
</gene>
<evidence type="ECO:0000313" key="1">
    <source>
        <dbReference type="EMBL" id="KRH04541.1"/>
    </source>
</evidence>
<protein>
    <submittedName>
        <fullName evidence="1 2">Uncharacterized protein</fullName>
    </submittedName>
</protein>
<reference evidence="1 2" key="1">
    <citation type="journal article" date="2010" name="Nature">
        <title>Genome sequence of the palaeopolyploid soybean.</title>
        <authorList>
            <person name="Schmutz J."/>
            <person name="Cannon S.B."/>
            <person name="Schlueter J."/>
            <person name="Ma J."/>
            <person name="Mitros T."/>
            <person name="Nelson W."/>
            <person name="Hyten D.L."/>
            <person name="Song Q."/>
            <person name="Thelen J.J."/>
            <person name="Cheng J."/>
            <person name="Xu D."/>
            <person name="Hellsten U."/>
            <person name="May G.D."/>
            <person name="Yu Y."/>
            <person name="Sakurai T."/>
            <person name="Umezawa T."/>
            <person name="Bhattacharyya M.K."/>
            <person name="Sandhu D."/>
            <person name="Valliyodan B."/>
            <person name="Lindquist E."/>
            <person name="Peto M."/>
            <person name="Grant D."/>
            <person name="Shu S."/>
            <person name="Goodstein D."/>
            <person name="Barry K."/>
            <person name="Futrell-Griggs M."/>
            <person name="Abernathy B."/>
            <person name="Du J."/>
            <person name="Tian Z."/>
            <person name="Zhu L."/>
            <person name="Gill N."/>
            <person name="Joshi T."/>
            <person name="Libault M."/>
            <person name="Sethuraman A."/>
            <person name="Zhang X.-C."/>
            <person name="Shinozaki K."/>
            <person name="Nguyen H.T."/>
            <person name="Wing R.A."/>
            <person name="Cregan P."/>
            <person name="Specht J."/>
            <person name="Grimwood J."/>
            <person name="Rokhsar D."/>
            <person name="Stacey G."/>
            <person name="Shoemaker R.C."/>
            <person name="Jackson S.A."/>
        </authorList>
    </citation>
    <scope>NUCLEOTIDE SEQUENCE</scope>
    <source>
        <strain evidence="2">cv. Williams 82</strain>
        <tissue evidence="1">Callus</tissue>
    </source>
</reference>
<organism evidence="1">
    <name type="scientific">Glycine max</name>
    <name type="common">Soybean</name>
    <name type="synonym">Glycine hispida</name>
    <dbReference type="NCBI Taxonomy" id="3847"/>
    <lineage>
        <taxon>Eukaryota</taxon>
        <taxon>Viridiplantae</taxon>
        <taxon>Streptophyta</taxon>
        <taxon>Embryophyta</taxon>
        <taxon>Tracheophyta</taxon>
        <taxon>Spermatophyta</taxon>
        <taxon>Magnoliopsida</taxon>
        <taxon>eudicotyledons</taxon>
        <taxon>Gunneridae</taxon>
        <taxon>Pentapetalae</taxon>
        <taxon>rosids</taxon>
        <taxon>fabids</taxon>
        <taxon>Fabales</taxon>
        <taxon>Fabaceae</taxon>
        <taxon>Papilionoideae</taxon>
        <taxon>50 kb inversion clade</taxon>
        <taxon>NPAAA clade</taxon>
        <taxon>indigoferoid/millettioid clade</taxon>
        <taxon>Phaseoleae</taxon>
        <taxon>Glycine</taxon>
        <taxon>Glycine subgen. Soja</taxon>
    </lineage>
</organism>
<sequence>MTFLRVLAGRNKLLTEETNPKLNIHNQISRKSWTSCTVAYSDNSLDKDTEILSPTFTIKHSGSHGQKSSGIFSKISTKNFHLTTLGCTVRCYLVFF</sequence>
<dbReference type="AlphaFoldDB" id="A0A0R0FDX7"/>